<evidence type="ECO:0000256" key="5">
    <source>
        <dbReference type="PIRSR" id="PIRSR602129-50"/>
    </source>
</evidence>
<dbReference type="GO" id="GO:0005737">
    <property type="term" value="C:cytoplasm"/>
    <property type="evidence" value="ECO:0007669"/>
    <property type="project" value="TreeGrafter"/>
</dbReference>
<dbReference type="GO" id="GO:0030170">
    <property type="term" value="F:pyridoxal phosphate binding"/>
    <property type="evidence" value="ECO:0007669"/>
    <property type="project" value="InterPro"/>
</dbReference>
<evidence type="ECO:0000313" key="8">
    <source>
        <dbReference type="EMBL" id="PWN92408.1"/>
    </source>
</evidence>
<feature type="modified residue" description="N6-(pyridoxal phosphate)lysine" evidence="5">
    <location>
        <position position="334"/>
    </location>
</feature>
<dbReference type="InterPro" id="IPR015421">
    <property type="entry name" value="PyrdxlP-dep_Trfase_major"/>
</dbReference>
<dbReference type="RefSeq" id="XP_025379606.1">
    <property type="nucleotide sequence ID" value="XM_025519195.1"/>
</dbReference>
<dbReference type="InterPro" id="IPR015424">
    <property type="entry name" value="PyrdxlP-dep_Trfase"/>
</dbReference>
<dbReference type="GO" id="GO:0016740">
    <property type="term" value="F:transferase activity"/>
    <property type="evidence" value="ECO:0007669"/>
    <property type="project" value="UniProtKB-KW"/>
</dbReference>
<dbReference type="EMBL" id="KZ819635">
    <property type="protein sequence ID" value="PWN92408.1"/>
    <property type="molecule type" value="Genomic_DNA"/>
</dbReference>
<dbReference type="STRING" id="215250.A0A316YUQ5"/>
<keyword evidence="4 6" id="KW-0456">Lyase</keyword>
<gene>
    <name evidence="8" type="ORF">FA10DRAFT_240001</name>
</gene>
<dbReference type="Gene3D" id="3.90.1150.10">
    <property type="entry name" value="Aspartate Aminotransferase, domain 1"/>
    <property type="match status" value="1"/>
</dbReference>
<keyword evidence="8" id="KW-0808">Transferase</keyword>
<dbReference type="GO" id="GO:0016831">
    <property type="term" value="F:carboxy-lyase activity"/>
    <property type="evidence" value="ECO:0007669"/>
    <property type="project" value="TreeGrafter"/>
</dbReference>
<sequence>MAMADKEEEAYLLSTGRHLAESYAASRDAVHEAAPTIASGEDLQRCLESLRWDVPEQGLGSQEELLKLLVDVGKGLTRHSPRYFGFVTGGVLPSAALADWFVSQYDCNVQVHLPNESIATTLENCTVQMLLGLLGLSSQTFTGTFTTGATGSNILGLACAREAQLKLLNAGQGDEEWSLAEMGFGAEECRRVKVFVAKPHASINKAAALTGIGRRNVVDVGRKWKGQGEQAAEDEEQEAQRRVAGLDFDLDRLEKELEEAQSLRFGRIVVVGMGEVNTGALSSQLPAISKLCKRFKAWLHVDAAFSAFVALLPRYGWISEHMSLADSITSDGHKALNVPYDCGIFFVRKDESQSDSRAKQLSVLDMVCGPGKGPGPSYLASSAVARAGVDGQDQETKKRQELADTLPSPLFRNLENSRRFRALPVYAVLLDQGMQGMRAMVQRNVDFRRKIEEYLRRPGSPYQVLTPRCRASEDTAEPWTNDWNTTVVLFRAHPKLCPVGAYKEPNGGHLALTDAIKRARKAYVSPTVFEGIGGVRIAVSHWATALDDDGRDFRITTEVLDEVMKVK</sequence>
<dbReference type="Gene3D" id="3.40.640.10">
    <property type="entry name" value="Type I PLP-dependent aspartate aminotransferase-like (Major domain)"/>
    <property type="match status" value="1"/>
</dbReference>
<evidence type="ECO:0000256" key="2">
    <source>
        <dbReference type="ARBA" id="ARBA00009533"/>
    </source>
</evidence>
<dbReference type="PANTHER" id="PTHR11999">
    <property type="entry name" value="GROUP II PYRIDOXAL-5-PHOSPHATE DECARBOXYLASE"/>
    <property type="match status" value="1"/>
</dbReference>
<evidence type="ECO:0000256" key="6">
    <source>
        <dbReference type="RuleBase" id="RU000382"/>
    </source>
</evidence>
<comment type="cofactor">
    <cofactor evidence="1 5 6">
        <name>pyridoxal 5'-phosphate</name>
        <dbReference type="ChEBI" id="CHEBI:597326"/>
    </cofactor>
</comment>
<evidence type="ECO:0000313" key="9">
    <source>
        <dbReference type="Proteomes" id="UP000245768"/>
    </source>
</evidence>
<accession>A0A316YUQ5</accession>
<dbReference type="AlphaFoldDB" id="A0A316YUQ5"/>
<dbReference type="InParanoid" id="A0A316YUQ5"/>
<keyword evidence="3 5" id="KW-0663">Pyridoxal phosphate</keyword>
<evidence type="ECO:0000256" key="7">
    <source>
        <dbReference type="SAM" id="Coils"/>
    </source>
</evidence>
<dbReference type="SUPFAM" id="SSF53383">
    <property type="entry name" value="PLP-dependent transferases"/>
    <property type="match status" value="1"/>
</dbReference>
<name>A0A316YUQ5_9BASI</name>
<keyword evidence="9" id="KW-1185">Reference proteome</keyword>
<dbReference type="InterPro" id="IPR015422">
    <property type="entry name" value="PyrdxlP-dep_Trfase_small"/>
</dbReference>
<reference evidence="8 9" key="1">
    <citation type="journal article" date="2018" name="Mol. Biol. Evol.">
        <title>Broad Genomic Sampling Reveals a Smut Pathogenic Ancestry of the Fungal Clade Ustilaginomycotina.</title>
        <authorList>
            <person name="Kijpornyongpan T."/>
            <person name="Mondo S.J."/>
            <person name="Barry K."/>
            <person name="Sandor L."/>
            <person name="Lee J."/>
            <person name="Lipzen A."/>
            <person name="Pangilinan J."/>
            <person name="LaButti K."/>
            <person name="Hainaut M."/>
            <person name="Henrissat B."/>
            <person name="Grigoriev I.V."/>
            <person name="Spatafora J.W."/>
            <person name="Aime M.C."/>
        </authorList>
    </citation>
    <scope>NUCLEOTIDE SEQUENCE [LARGE SCALE GENOMIC DNA]</scope>
    <source>
        <strain evidence="8 9">MCA 4198</strain>
    </source>
</reference>
<proteinExistence type="inferred from homology"/>
<dbReference type="InterPro" id="IPR010977">
    <property type="entry name" value="Aromatic_deC"/>
</dbReference>
<dbReference type="GO" id="GO:0019752">
    <property type="term" value="P:carboxylic acid metabolic process"/>
    <property type="evidence" value="ECO:0007669"/>
    <property type="project" value="InterPro"/>
</dbReference>
<feature type="coiled-coil region" evidence="7">
    <location>
        <begin position="236"/>
        <end position="263"/>
    </location>
</feature>
<dbReference type="InterPro" id="IPR002129">
    <property type="entry name" value="PyrdxlP-dep_de-COase"/>
</dbReference>
<protein>
    <submittedName>
        <fullName evidence="8">PLP-dependent transferase</fullName>
    </submittedName>
</protein>
<keyword evidence="7" id="KW-0175">Coiled coil</keyword>
<evidence type="ECO:0000256" key="1">
    <source>
        <dbReference type="ARBA" id="ARBA00001933"/>
    </source>
</evidence>
<comment type="similarity">
    <text evidence="2 6">Belongs to the group II decarboxylase family.</text>
</comment>
<organism evidence="8 9">
    <name type="scientific">Acaromyces ingoldii</name>
    <dbReference type="NCBI Taxonomy" id="215250"/>
    <lineage>
        <taxon>Eukaryota</taxon>
        <taxon>Fungi</taxon>
        <taxon>Dikarya</taxon>
        <taxon>Basidiomycota</taxon>
        <taxon>Ustilaginomycotina</taxon>
        <taxon>Exobasidiomycetes</taxon>
        <taxon>Exobasidiales</taxon>
        <taxon>Cryptobasidiaceae</taxon>
        <taxon>Acaromyces</taxon>
    </lineage>
</organism>
<dbReference type="PANTHER" id="PTHR11999:SF165">
    <property type="entry name" value="DECARBOXYLASE, PUTATIVE (AFU_ORTHOLOGUE AFUA_2G04980)-RELATED"/>
    <property type="match status" value="1"/>
</dbReference>
<evidence type="ECO:0000256" key="4">
    <source>
        <dbReference type="ARBA" id="ARBA00023239"/>
    </source>
</evidence>
<dbReference type="Pfam" id="PF00282">
    <property type="entry name" value="Pyridoxal_deC"/>
    <property type="match status" value="1"/>
</dbReference>
<dbReference type="GeneID" id="37041111"/>
<dbReference type="Proteomes" id="UP000245768">
    <property type="component" value="Unassembled WGS sequence"/>
</dbReference>
<dbReference type="OrthoDB" id="2161780at2759"/>
<evidence type="ECO:0000256" key="3">
    <source>
        <dbReference type="ARBA" id="ARBA00022898"/>
    </source>
</evidence>